<gene>
    <name evidence="2" type="ORF">C4K88_11530</name>
</gene>
<keyword evidence="3" id="KW-1185">Reference proteome</keyword>
<dbReference type="PANTHER" id="PTHR43102">
    <property type="entry name" value="SLR1143 PROTEIN"/>
    <property type="match status" value="1"/>
</dbReference>
<comment type="caution">
    <text evidence="2">The sequence shown here is derived from an EMBL/GenBank/DDBJ whole genome shotgun (WGS) entry which is preliminary data.</text>
</comment>
<evidence type="ECO:0000259" key="1">
    <source>
        <dbReference type="SMART" id="SM00065"/>
    </source>
</evidence>
<evidence type="ECO:0000313" key="2">
    <source>
        <dbReference type="EMBL" id="PPB48383.1"/>
    </source>
</evidence>
<dbReference type="AlphaFoldDB" id="A0A2S5IUY5"/>
<accession>A0A2S5IUY5</accession>
<dbReference type="InterPro" id="IPR003018">
    <property type="entry name" value="GAF"/>
</dbReference>
<reference evidence="2 3" key="1">
    <citation type="journal article" date="2014" name="Int. J. Syst. Evol. Microbiol.">
        <title>Arthrobacter pityocampae sp. nov., isolated from Thaumetopoea pityocampa (Lep., Thaumetopoeidae).</title>
        <authorList>
            <person name="Ince I.A."/>
            <person name="Demirbag Z."/>
            <person name="Kati H."/>
        </authorList>
    </citation>
    <scope>NUCLEOTIDE SEQUENCE [LARGE SCALE GENOMIC DNA]</scope>
    <source>
        <strain evidence="2 3">Tp2</strain>
    </source>
</reference>
<dbReference type="PANTHER" id="PTHR43102:SF2">
    <property type="entry name" value="GAF DOMAIN-CONTAINING PROTEIN"/>
    <property type="match status" value="1"/>
</dbReference>
<protein>
    <submittedName>
        <fullName evidence="2">GAF domain-containing protein</fullName>
    </submittedName>
</protein>
<dbReference type="EMBL" id="PRKW01000005">
    <property type="protein sequence ID" value="PPB48383.1"/>
    <property type="molecule type" value="Genomic_DNA"/>
</dbReference>
<dbReference type="Gene3D" id="3.30.450.40">
    <property type="match status" value="1"/>
</dbReference>
<sequence>METWLCVRQVREALTSTDLRVEDLWVRYYAMGGTASWFELEACLAGVLVLDGGECRILVDAANALLSQARSGTRVDRCADTSPERLLSGAGHGLGAAGAFLLTPREREAERVDAVVRTGLLDTGPEDRFDRISRQAQHRFQVSSVMITVIDDDRCFGKSVIGPLRRSVPRTVSLSTAALHRAGPVVVEDASADERFRENPFVRGDPHVRFFAGYPVRGPLGWLVGSLCVADQVPRSFSTADVHALRALALDVEDEVNGPRALSEL</sequence>
<dbReference type="SUPFAM" id="SSF55781">
    <property type="entry name" value="GAF domain-like"/>
    <property type="match status" value="1"/>
</dbReference>
<dbReference type="Proteomes" id="UP000239297">
    <property type="component" value="Unassembled WGS sequence"/>
</dbReference>
<evidence type="ECO:0000313" key="3">
    <source>
        <dbReference type="Proteomes" id="UP000239297"/>
    </source>
</evidence>
<organism evidence="2 3">
    <name type="scientific">Arthrobacter pityocampae</name>
    <dbReference type="NCBI Taxonomy" id="547334"/>
    <lineage>
        <taxon>Bacteria</taxon>
        <taxon>Bacillati</taxon>
        <taxon>Actinomycetota</taxon>
        <taxon>Actinomycetes</taxon>
        <taxon>Micrococcales</taxon>
        <taxon>Micrococcaceae</taxon>
        <taxon>Arthrobacter</taxon>
    </lineage>
</organism>
<name>A0A2S5IUY5_9MICC</name>
<dbReference type="Pfam" id="PF01590">
    <property type="entry name" value="GAF"/>
    <property type="match status" value="1"/>
</dbReference>
<dbReference type="InterPro" id="IPR029016">
    <property type="entry name" value="GAF-like_dom_sf"/>
</dbReference>
<dbReference type="SMART" id="SM00065">
    <property type="entry name" value="GAF"/>
    <property type="match status" value="1"/>
</dbReference>
<feature type="domain" description="GAF" evidence="1">
    <location>
        <begin position="124"/>
        <end position="257"/>
    </location>
</feature>
<proteinExistence type="predicted"/>